<evidence type="ECO:0000256" key="6">
    <source>
        <dbReference type="ARBA" id="ARBA00093266"/>
    </source>
</evidence>
<dbReference type="Pfam" id="PF00588">
    <property type="entry name" value="SpoU_methylase"/>
    <property type="match status" value="1"/>
</dbReference>
<dbReference type="Proteomes" id="UP001224775">
    <property type="component" value="Unassembled WGS sequence"/>
</dbReference>
<evidence type="ECO:0000256" key="1">
    <source>
        <dbReference type="ARBA" id="ARBA00022603"/>
    </source>
</evidence>
<proteinExistence type="predicted"/>
<organism evidence="13 14">
    <name type="scientific">Skeletonema marinoi</name>
    <dbReference type="NCBI Taxonomy" id="267567"/>
    <lineage>
        <taxon>Eukaryota</taxon>
        <taxon>Sar</taxon>
        <taxon>Stramenopiles</taxon>
        <taxon>Ochrophyta</taxon>
        <taxon>Bacillariophyta</taxon>
        <taxon>Coscinodiscophyceae</taxon>
        <taxon>Thalassiosirophycidae</taxon>
        <taxon>Thalassiosirales</taxon>
        <taxon>Skeletonemataceae</taxon>
        <taxon>Skeletonema</taxon>
        <taxon>Skeletonema marinoi-dohrnii complex</taxon>
    </lineage>
</organism>
<feature type="compositionally biased region" description="Gly residues" evidence="11">
    <location>
        <begin position="441"/>
        <end position="451"/>
    </location>
</feature>
<feature type="region of interest" description="Disordered" evidence="11">
    <location>
        <begin position="438"/>
        <end position="462"/>
    </location>
</feature>
<evidence type="ECO:0000256" key="3">
    <source>
        <dbReference type="ARBA" id="ARBA00022691"/>
    </source>
</evidence>
<evidence type="ECO:0000313" key="13">
    <source>
        <dbReference type="EMBL" id="KAK1734519.1"/>
    </source>
</evidence>
<comment type="function">
    <text evidence="7">S-adenosyl-L-methionine-dependent 2'-O-ribose methyltransferase that catalyzes the formation of 2'-O-methylguanosine at position 18 (Gm18) in a subset of tRNA. Selectively mediates Gm18 methylation of tRNAGln-TTG/CTG and tRNASer-TGA/GCT. Gm18 modification can enhance the stability of modified tRNAs.</text>
</comment>
<dbReference type="InterPro" id="IPR044748">
    <property type="entry name" value="Trm3/TARBP1_C"/>
</dbReference>
<feature type="compositionally biased region" description="Basic and acidic residues" evidence="11">
    <location>
        <begin position="519"/>
        <end position="529"/>
    </location>
</feature>
<evidence type="ECO:0000256" key="9">
    <source>
        <dbReference type="ARBA" id="ARBA00093636"/>
    </source>
</evidence>
<dbReference type="PANTHER" id="PTHR12029">
    <property type="entry name" value="RNA METHYLTRANSFERASE"/>
    <property type="match status" value="1"/>
</dbReference>
<feature type="region of interest" description="Disordered" evidence="11">
    <location>
        <begin position="1"/>
        <end position="35"/>
    </location>
</feature>
<comment type="caution">
    <text evidence="13">The sequence shown here is derived from an EMBL/GenBank/DDBJ whole genome shotgun (WGS) entry which is preliminary data.</text>
</comment>
<protein>
    <recommendedName>
        <fullName evidence="9">tRNA (guanosine(18)-2'-O)-methyltransferase TARBP1</fullName>
        <ecNumber evidence="8">2.1.1.34</ecNumber>
    </recommendedName>
    <alternativeName>
        <fullName evidence="10">TAR RNA-binding protein 1</fullName>
    </alternativeName>
</protein>
<gene>
    <name evidence="13" type="ORF">QTG54_014767</name>
</gene>
<reference evidence="13" key="1">
    <citation type="submission" date="2023-06" db="EMBL/GenBank/DDBJ databases">
        <title>Survivors Of The Sea: Transcriptome response of Skeletonema marinoi to long-term dormancy.</title>
        <authorList>
            <person name="Pinder M.I.M."/>
            <person name="Kourtchenko O."/>
            <person name="Robertson E.K."/>
            <person name="Larsson T."/>
            <person name="Maumus F."/>
            <person name="Osuna-Cruz C.M."/>
            <person name="Vancaester E."/>
            <person name="Stenow R."/>
            <person name="Vandepoele K."/>
            <person name="Ploug H."/>
            <person name="Bruchert V."/>
            <person name="Godhe A."/>
            <person name="Topel M."/>
        </authorList>
    </citation>
    <scope>NUCLEOTIDE SEQUENCE</scope>
    <source>
        <strain evidence="13">R05AC</strain>
    </source>
</reference>
<dbReference type="InterPro" id="IPR045330">
    <property type="entry name" value="TRM3/TARBP1"/>
</dbReference>
<dbReference type="InterPro" id="IPR029028">
    <property type="entry name" value="Alpha/beta_knot_MTases"/>
</dbReference>
<dbReference type="Gene3D" id="3.40.1280.10">
    <property type="match status" value="1"/>
</dbReference>
<sequence length="1860" mass="204177">MMMDSGINDANEQDDYYEEEEDGEEEEEEDDAAMLKRASSVHVALLTSLSPTSFVKDGRELVQTLVSSMLSPTSTTTDNGDDEDVNKLITTISSVLLKSSNDYLPKRMSDERKRKIGLTNSLLTVQYLLHLLDTSSTSVSSTSSSLLGWKVVILPLLFNTNNTTKSFNDTLLQTALLNLISPSSIKMTQDQLGYCQDVCQLCVLAVDQLTSTTAAGAAAGAVTNNHSRQSQLVLVCDVLIRLYDGMNTLLVKQQQRGGGGEELELPTKCVDSVANAIHLVIVKVIRGICYAQVEQDCGGSNKEDNQSVVLLEPLLSLEAVRPVTGMLLPKLYPSGSVGSGNLKEQQQQKTRAVELWNEILLLLSPYSEEVVSESVAPMTATAILCILLPSFRGMELPTVPATGDNNDNHASSTLCRPVFQPSVWALIRQSLKRCGDTDSFGGDGGDSGGRGTSLLSRGARDGGSSTFGYDDDVSTYDRAAIDQLLRRRSAHILRLLIEYERDSLLRSGSKKKGKGKGRQGKDNQDGRIDKQKRGDMWMKYVLCFEMLEMEIEIHLVDQVWTTVKELSSEASMNNLEGVNDSTNELPLIVWEDVASLLCRVLLSDAPTLRKLGLYRFLCGDSGIQVTSVATEEDQDGNGRTFMRKAESKCKVKKKSGGASVPITTVSVSFVLDIVMRSYDSIVGTKVGTNMQIDEGGQQKSEKVADLLSEFLSNYVIALAASSEDGSELSEFMTLILAVITTLKWRSLVLLFRAVATAVDQSASHKYTLEQETVRSAIKDMLSTFSSGGAPRSLQEGLRQDLSSMLKNAVPWTRPDASIVLDVLSLYPPQDDLVDNTDNETHSLTRSALATWILGLGDGQWANNAAPVCASAYVMGEMLPFNDKIDILSGVNTLERTLGMAISLLCTLTGNASEMLWPAIFKGLQKPPSASSHKAIRSMILLEWGCREEALSGMGNGDIVTDKQNCMLPPPPNVEFLLNHAVQLLMSQVTEIKTSLGGRAEKSGATRSQASGQASSYIYTLINQIRVLHLSFPSSSSISLAVNAMLERCADSLKQSNSDETDGPIETVVTLTLCYASLSCDAKFEDAKELEKLLSICEAIMTCELSQAKGKSMRRDAVQALRSIFHYAKWGSLSLIVPMINKAARKQPGGAELASGSIQQIYEKILTSANEAVDSTPVIALPPLFACTTSCGEYLVELEDAGANGTSLLSSIKVISETLFAVLKEETASSTWMHMLSSMCNLLFSPKLLLHEYQNSYVDGDRDNMPVMESFEKLIEMGSALKPHINIVAVSYISVAWLGNKDSSDQDVGLAAIPYRDNIAELLVYKEPKFDESSANQNSTKDRHGILPQTTDGSSITRAFVLSFLSKLPSPENMSDVVLKELVHHIILKLIDACCLPPAKGKPFITGSEEYSKMMRSWQALCLLSRFVTFDIANEVAQKVFKAMSNLSHGQIRYFMECFTVQCTRKHPSVFGQSFITEIRRNDLSLQYVSSLMIIGGNLTVGSYSNDFFHSNSDKKIKEILCGVLPWLSSTQGFSRAIAQLLVYKLIPLVVDVENHTGGGAIEKDDAVLRSVYLFLQQNQDMSRVRVKQQSFFDSYDVDTACQFEGLLAFEVDDGDEASPVHMVDAIKECLADVYKEVHDEDAPEWKQMEDLLISAEGGNQDESVPENDELVNFQRKILPVDALDLRIQSLHENKKFNAAGNKKQGLIVCATLVDKVPNLAGLARTAEIFAAETLVLPNTLVKKQDDFKSISASANDWIDMEECKEENLLVWLHKKKAEGYTIVGLEQTSSSKCLTRFNFPDKVVLLLGKEKEGIPVEFLSAVDQCIEIPQLGIIRSLNVHVSGALTIWEYTSQMMKRSKR</sequence>
<keyword evidence="5" id="KW-0007">Acetylation</keyword>
<accession>A0AAD9D696</accession>
<evidence type="ECO:0000313" key="14">
    <source>
        <dbReference type="Proteomes" id="UP001224775"/>
    </source>
</evidence>
<name>A0AAD9D696_9STRA</name>
<dbReference type="EMBL" id="JATAAI010000038">
    <property type="protein sequence ID" value="KAK1734519.1"/>
    <property type="molecule type" value="Genomic_DNA"/>
</dbReference>
<dbReference type="PANTHER" id="PTHR12029:SF11">
    <property type="entry name" value="METHYLTRANSFERASE TARBP1-RELATED"/>
    <property type="match status" value="1"/>
</dbReference>
<evidence type="ECO:0000256" key="4">
    <source>
        <dbReference type="ARBA" id="ARBA00022884"/>
    </source>
</evidence>
<evidence type="ECO:0000256" key="10">
    <source>
        <dbReference type="ARBA" id="ARBA00093656"/>
    </source>
</evidence>
<evidence type="ECO:0000256" key="2">
    <source>
        <dbReference type="ARBA" id="ARBA00022679"/>
    </source>
</evidence>
<evidence type="ECO:0000256" key="11">
    <source>
        <dbReference type="SAM" id="MobiDB-lite"/>
    </source>
</evidence>
<feature type="region of interest" description="Disordered" evidence="11">
    <location>
        <begin position="507"/>
        <end position="529"/>
    </location>
</feature>
<evidence type="ECO:0000256" key="7">
    <source>
        <dbReference type="ARBA" id="ARBA00093361"/>
    </source>
</evidence>
<dbReference type="GO" id="GO:0141100">
    <property type="term" value="F:tRNA (guanine(18)-2'-O)-methyltransferase activity"/>
    <property type="evidence" value="ECO:0007669"/>
    <property type="project" value="UniProtKB-EC"/>
</dbReference>
<keyword evidence="2 13" id="KW-0808">Transferase</keyword>
<dbReference type="FunFam" id="3.40.1280.10:FF:000010">
    <property type="entry name" value="probable methyltransferase TARBP1"/>
    <property type="match status" value="1"/>
</dbReference>
<dbReference type="InterPro" id="IPR001537">
    <property type="entry name" value="SpoU_MeTrfase"/>
</dbReference>
<evidence type="ECO:0000256" key="5">
    <source>
        <dbReference type="ARBA" id="ARBA00022990"/>
    </source>
</evidence>
<dbReference type="GO" id="GO:0003723">
    <property type="term" value="F:RNA binding"/>
    <property type="evidence" value="ECO:0007669"/>
    <property type="project" value="UniProtKB-KW"/>
</dbReference>
<keyword evidence="14" id="KW-1185">Reference proteome</keyword>
<dbReference type="GO" id="GO:0030488">
    <property type="term" value="P:tRNA methylation"/>
    <property type="evidence" value="ECO:0007669"/>
    <property type="project" value="InterPro"/>
</dbReference>
<dbReference type="InterPro" id="IPR029026">
    <property type="entry name" value="tRNA_m1G_MTases_N"/>
</dbReference>
<dbReference type="SUPFAM" id="SSF75217">
    <property type="entry name" value="alpha/beta knot"/>
    <property type="match status" value="1"/>
</dbReference>
<keyword evidence="3" id="KW-0949">S-adenosyl-L-methionine</keyword>
<comment type="catalytic activity">
    <reaction evidence="6">
        <text>guanosine(18) in tRNA + S-adenosyl-L-methionine = 2'-O-methylguanosine(18) in tRNA + S-adenosyl-L-homocysteine + H(+)</text>
        <dbReference type="Rhea" id="RHEA:20077"/>
        <dbReference type="Rhea" id="RHEA-COMP:10190"/>
        <dbReference type="Rhea" id="RHEA-COMP:10192"/>
        <dbReference type="ChEBI" id="CHEBI:15378"/>
        <dbReference type="ChEBI" id="CHEBI:57856"/>
        <dbReference type="ChEBI" id="CHEBI:59789"/>
        <dbReference type="ChEBI" id="CHEBI:74269"/>
        <dbReference type="ChEBI" id="CHEBI:74445"/>
        <dbReference type="EC" id="2.1.1.34"/>
    </reaction>
    <physiologicalReaction direction="left-to-right" evidence="6">
        <dbReference type="Rhea" id="RHEA:20078"/>
    </physiologicalReaction>
</comment>
<dbReference type="EC" id="2.1.1.34" evidence="8"/>
<evidence type="ECO:0000259" key="12">
    <source>
        <dbReference type="Pfam" id="PF00588"/>
    </source>
</evidence>
<feature type="compositionally biased region" description="Basic residues" evidence="11">
    <location>
        <begin position="508"/>
        <end position="518"/>
    </location>
</feature>
<keyword evidence="4" id="KW-0694">RNA-binding</keyword>
<dbReference type="CDD" id="cd18091">
    <property type="entry name" value="SpoU-like_TRM3-like"/>
    <property type="match status" value="1"/>
</dbReference>
<keyword evidence="1 13" id="KW-0489">Methyltransferase</keyword>
<evidence type="ECO:0000256" key="8">
    <source>
        <dbReference type="ARBA" id="ARBA00093594"/>
    </source>
</evidence>
<feature type="domain" description="tRNA/rRNA methyltransferase SpoU type" evidence="12">
    <location>
        <begin position="1706"/>
        <end position="1847"/>
    </location>
</feature>
<feature type="compositionally biased region" description="Acidic residues" evidence="11">
    <location>
        <begin position="11"/>
        <end position="32"/>
    </location>
</feature>